<accession>A0A975BIP1</accession>
<evidence type="ECO:0000313" key="3">
    <source>
        <dbReference type="Proteomes" id="UP000663722"/>
    </source>
</evidence>
<dbReference type="Proteomes" id="UP000663722">
    <property type="component" value="Chromosome"/>
</dbReference>
<dbReference type="AlphaFoldDB" id="A0A975BIP1"/>
<proteinExistence type="predicted"/>
<organism evidence="2 3">
    <name type="scientific">Desulfonema magnum</name>
    <dbReference type="NCBI Taxonomy" id="45655"/>
    <lineage>
        <taxon>Bacteria</taxon>
        <taxon>Pseudomonadati</taxon>
        <taxon>Thermodesulfobacteriota</taxon>
        <taxon>Desulfobacteria</taxon>
        <taxon>Desulfobacterales</taxon>
        <taxon>Desulfococcaceae</taxon>
        <taxon>Desulfonema</taxon>
    </lineage>
</organism>
<gene>
    <name evidence="2" type="ORF">dnm_020790</name>
</gene>
<reference evidence="2" key="1">
    <citation type="journal article" date="2021" name="Microb. Physiol.">
        <title>Proteogenomic Insights into the Physiology of Marine, Sulfate-Reducing, Filamentous Desulfonema limicola and Desulfonema magnum.</title>
        <authorList>
            <person name="Schnaars V."/>
            <person name="Wohlbrand L."/>
            <person name="Scheve S."/>
            <person name="Hinrichs C."/>
            <person name="Reinhardt R."/>
            <person name="Rabus R."/>
        </authorList>
    </citation>
    <scope>NUCLEOTIDE SEQUENCE</scope>
    <source>
        <strain evidence="2">4be13</strain>
    </source>
</reference>
<keyword evidence="3" id="KW-1185">Reference proteome</keyword>
<keyword evidence="1" id="KW-0812">Transmembrane</keyword>
<feature type="transmembrane region" description="Helical" evidence="1">
    <location>
        <begin position="20"/>
        <end position="38"/>
    </location>
</feature>
<name>A0A975BIP1_9BACT</name>
<evidence type="ECO:0000313" key="2">
    <source>
        <dbReference type="EMBL" id="QTA86061.1"/>
    </source>
</evidence>
<keyword evidence="1" id="KW-0472">Membrane</keyword>
<dbReference type="EMBL" id="CP061800">
    <property type="protein sequence ID" value="QTA86061.1"/>
    <property type="molecule type" value="Genomic_DNA"/>
</dbReference>
<dbReference type="KEGG" id="dmm:dnm_020790"/>
<keyword evidence="1" id="KW-1133">Transmembrane helix</keyword>
<evidence type="ECO:0000256" key="1">
    <source>
        <dbReference type="SAM" id="Phobius"/>
    </source>
</evidence>
<sequence>MERSGTHPTEIVTAQVEIFMLYSGLMIISVIEITRGCFEKKL</sequence>
<protein>
    <submittedName>
        <fullName evidence="2">Uncharacterized protein</fullName>
    </submittedName>
</protein>